<evidence type="ECO:0000313" key="2">
    <source>
        <dbReference type="Proteomes" id="UP000287247"/>
    </source>
</evidence>
<dbReference type="Pfam" id="PF13431">
    <property type="entry name" value="TPR_17"/>
    <property type="match status" value="1"/>
</dbReference>
<evidence type="ECO:0008006" key="3">
    <source>
        <dbReference type="Google" id="ProtNLM"/>
    </source>
</evidence>
<protein>
    <recommendedName>
        <fullName evidence="3">TPR repeat-containing protein</fullName>
    </recommendedName>
</protein>
<reference evidence="2" key="1">
    <citation type="submission" date="2017-05" db="EMBL/GenBank/DDBJ databases">
        <title>Physiological properties and genetic analysis related to exopolysaccharide production of fresh-water unicellular cyanobacterium Aphanothece sacrum, Suizenji Nori, that has been cultured as a food source in Japan.</title>
        <authorList>
            <person name="Kanesaki Y."/>
            <person name="Yoshikawa S."/>
            <person name="Ohki K."/>
        </authorList>
    </citation>
    <scope>NUCLEOTIDE SEQUENCE [LARGE SCALE GENOMIC DNA]</scope>
    <source>
        <strain evidence="2">FPU1</strain>
    </source>
</reference>
<proteinExistence type="predicted"/>
<dbReference type="Gene3D" id="1.25.40.10">
    <property type="entry name" value="Tetratricopeptide repeat domain"/>
    <property type="match status" value="1"/>
</dbReference>
<comment type="caution">
    <text evidence="1">The sequence shown here is derived from an EMBL/GenBank/DDBJ whole genome shotgun (WGS) entry which is preliminary data.</text>
</comment>
<dbReference type="AlphaFoldDB" id="A0A401IGZ0"/>
<dbReference type="EMBL" id="BDQK01000009">
    <property type="protein sequence ID" value="GBF80555.1"/>
    <property type="molecule type" value="Genomic_DNA"/>
</dbReference>
<gene>
    <name evidence="1" type="ORF">AsFPU1_1957</name>
</gene>
<sequence length="140" mass="15602">MTDSLETAFEEGLERYKQGESPATLIPHFKQICDCAPKNAPAWACLAWLYLLDEKPALALKAAQKSVKLDGRPPQSRVNLALAMLDNGSTGVRVHIEAAQQIISLDKNIRDDVADNIEDGLTRKPDWKSLQRVKDWLFSA</sequence>
<dbReference type="OrthoDB" id="423802at2"/>
<dbReference type="RefSeq" id="WP_124973598.1">
    <property type="nucleotide sequence ID" value="NZ_BDQK01000009.1"/>
</dbReference>
<keyword evidence="2" id="KW-1185">Reference proteome</keyword>
<dbReference type="InterPro" id="IPR011990">
    <property type="entry name" value="TPR-like_helical_dom_sf"/>
</dbReference>
<evidence type="ECO:0000313" key="1">
    <source>
        <dbReference type="EMBL" id="GBF80555.1"/>
    </source>
</evidence>
<dbReference type="SUPFAM" id="SSF48452">
    <property type="entry name" value="TPR-like"/>
    <property type="match status" value="1"/>
</dbReference>
<accession>A0A401IGZ0</accession>
<name>A0A401IGZ0_APHSA</name>
<dbReference type="Proteomes" id="UP000287247">
    <property type="component" value="Unassembled WGS sequence"/>
</dbReference>
<organism evidence="1 2">
    <name type="scientific">Aphanothece sacrum FPU1</name>
    <dbReference type="NCBI Taxonomy" id="1920663"/>
    <lineage>
        <taxon>Bacteria</taxon>
        <taxon>Bacillati</taxon>
        <taxon>Cyanobacteriota</taxon>
        <taxon>Cyanophyceae</taxon>
        <taxon>Oscillatoriophycideae</taxon>
        <taxon>Chroococcales</taxon>
        <taxon>Aphanothecaceae</taxon>
        <taxon>Aphanothece</taxon>
    </lineage>
</organism>